<proteinExistence type="predicted"/>
<keyword evidence="2" id="KW-1185">Reference proteome</keyword>
<dbReference type="EMBL" id="LXQA010702990">
    <property type="protein sequence ID" value="MCI66821.1"/>
    <property type="molecule type" value="Genomic_DNA"/>
</dbReference>
<name>A0A392U074_9FABA</name>
<reference evidence="1 2" key="1">
    <citation type="journal article" date="2018" name="Front. Plant Sci.">
        <title>Red Clover (Trifolium pratense) and Zigzag Clover (T. medium) - A Picture of Genomic Similarities and Differences.</title>
        <authorList>
            <person name="Dluhosova J."/>
            <person name="Istvanek J."/>
            <person name="Nedelnik J."/>
            <person name="Repkova J."/>
        </authorList>
    </citation>
    <scope>NUCLEOTIDE SEQUENCE [LARGE SCALE GENOMIC DNA]</scope>
    <source>
        <strain evidence="2">cv. 10/8</strain>
        <tissue evidence="1">Leaf</tissue>
    </source>
</reference>
<evidence type="ECO:0000313" key="2">
    <source>
        <dbReference type="Proteomes" id="UP000265520"/>
    </source>
</evidence>
<protein>
    <submittedName>
        <fullName evidence="1">Uncharacterized protein</fullName>
    </submittedName>
</protein>
<comment type="caution">
    <text evidence="1">The sequence shown here is derived from an EMBL/GenBank/DDBJ whole genome shotgun (WGS) entry which is preliminary data.</text>
</comment>
<dbReference type="Proteomes" id="UP000265520">
    <property type="component" value="Unassembled WGS sequence"/>
</dbReference>
<dbReference type="AlphaFoldDB" id="A0A392U074"/>
<organism evidence="1 2">
    <name type="scientific">Trifolium medium</name>
    <dbReference type="NCBI Taxonomy" id="97028"/>
    <lineage>
        <taxon>Eukaryota</taxon>
        <taxon>Viridiplantae</taxon>
        <taxon>Streptophyta</taxon>
        <taxon>Embryophyta</taxon>
        <taxon>Tracheophyta</taxon>
        <taxon>Spermatophyta</taxon>
        <taxon>Magnoliopsida</taxon>
        <taxon>eudicotyledons</taxon>
        <taxon>Gunneridae</taxon>
        <taxon>Pentapetalae</taxon>
        <taxon>rosids</taxon>
        <taxon>fabids</taxon>
        <taxon>Fabales</taxon>
        <taxon>Fabaceae</taxon>
        <taxon>Papilionoideae</taxon>
        <taxon>50 kb inversion clade</taxon>
        <taxon>NPAAA clade</taxon>
        <taxon>Hologalegina</taxon>
        <taxon>IRL clade</taxon>
        <taxon>Trifolieae</taxon>
        <taxon>Trifolium</taxon>
    </lineage>
</organism>
<accession>A0A392U074</accession>
<feature type="non-terminal residue" evidence="1">
    <location>
        <position position="44"/>
    </location>
</feature>
<sequence>MNRAAKLGYEEEEDLSQKPEFLGLYTGWRRAPYICAGRDLSEPT</sequence>
<evidence type="ECO:0000313" key="1">
    <source>
        <dbReference type="EMBL" id="MCI66821.1"/>
    </source>
</evidence>